<keyword evidence="2" id="KW-0833">Ubl conjugation pathway</keyword>
<keyword evidence="2" id="KW-0788">Thiol protease</keyword>
<evidence type="ECO:0000256" key="2">
    <source>
        <dbReference type="RuleBase" id="RU367139"/>
    </source>
</evidence>
<feature type="region of interest" description="Disordered" evidence="3">
    <location>
        <begin position="87"/>
        <end position="147"/>
    </location>
</feature>
<feature type="domain" description="MINDY deubiquitinase" evidence="4">
    <location>
        <begin position="2"/>
        <end position="37"/>
    </location>
</feature>
<feature type="compositionally biased region" description="Basic and acidic residues" evidence="3">
    <location>
        <begin position="102"/>
        <end position="113"/>
    </location>
</feature>
<keyword evidence="2" id="KW-0378">Hydrolase</keyword>
<dbReference type="GeneID" id="106476438"/>
<accession>A0ABM1C1E5</accession>
<gene>
    <name evidence="6" type="primary">LOC106476438</name>
</gene>
<feature type="non-terminal residue" evidence="6">
    <location>
        <position position="1"/>
    </location>
</feature>
<comment type="function">
    <text evidence="2">Hydrolase that can specifically remove 'Lys-48'-linked conjugated ubiquitin from proteins. Has exodeubiquitinase activity and has a preference for long polyubiquitin chains. May play a regulatory role at the level of protein turnover.</text>
</comment>
<dbReference type="RefSeq" id="XP_013792550.1">
    <property type="nucleotide sequence ID" value="XM_013937096.2"/>
</dbReference>
<sequence length="147" mass="16665">DELFQLVTDQGFLTESKVVWETLNNVEGDGHFVDANFVTVPPKAAEPVKVDSDLTPEQQADQDYLVALTMQEEQQKQDEQRRIWEEYKQKNLGGNDSMTDEELARRLQEEENRYAAAAATETQNPRRQSGTGSNSSNKSKNRDCALL</sequence>
<evidence type="ECO:0000313" key="6">
    <source>
        <dbReference type="RefSeq" id="XP_013792550.1"/>
    </source>
</evidence>
<dbReference type="PANTHER" id="PTHR18063:SF6">
    <property type="entry name" value="UBIQUITIN CARBOXYL-TERMINAL HYDROLASE"/>
    <property type="match status" value="1"/>
</dbReference>
<evidence type="ECO:0000256" key="1">
    <source>
        <dbReference type="ARBA" id="ARBA00006616"/>
    </source>
</evidence>
<dbReference type="EC" id="3.4.19.12" evidence="2"/>
<comment type="similarity">
    <text evidence="1 2">Belongs to the MINDY deubiquitinase family. FAM63 subfamily.</text>
</comment>
<evidence type="ECO:0000256" key="3">
    <source>
        <dbReference type="SAM" id="MobiDB-lite"/>
    </source>
</evidence>
<feature type="compositionally biased region" description="Polar residues" evidence="3">
    <location>
        <begin position="120"/>
        <end position="132"/>
    </location>
</feature>
<organism evidence="5 6">
    <name type="scientific">Limulus polyphemus</name>
    <name type="common">Atlantic horseshoe crab</name>
    <dbReference type="NCBI Taxonomy" id="6850"/>
    <lineage>
        <taxon>Eukaryota</taxon>
        <taxon>Metazoa</taxon>
        <taxon>Ecdysozoa</taxon>
        <taxon>Arthropoda</taxon>
        <taxon>Chelicerata</taxon>
        <taxon>Merostomata</taxon>
        <taxon>Xiphosura</taxon>
        <taxon>Limulidae</taxon>
        <taxon>Limulus</taxon>
    </lineage>
</organism>
<dbReference type="PANTHER" id="PTHR18063">
    <property type="entry name" value="NF-E2 INDUCIBLE PROTEIN"/>
    <property type="match status" value="1"/>
</dbReference>
<protein>
    <recommendedName>
        <fullName evidence="2">Ubiquitin carboxyl-terminal hydrolase</fullName>
        <ecNumber evidence="2">3.4.19.12</ecNumber>
    </recommendedName>
</protein>
<proteinExistence type="inferred from homology"/>
<keyword evidence="5" id="KW-1185">Reference proteome</keyword>
<comment type="catalytic activity">
    <reaction evidence="2">
        <text>Thiol-dependent hydrolysis of ester, thioester, amide, peptide and isopeptide bonds formed by the C-terminal Gly of ubiquitin (a 76-residue protein attached to proteins as an intracellular targeting signal).</text>
        <dbReference type="EC" id="3.4.19.12"/>
    </reaction>
</comment>
<name>A0ABM1C1E5_LIMPO</name>
<keyword evidence="2" id="KW-0645">Protease</keyword>
<reference evidence="6" key="1">
    <citation type="submission" date="2025-08" db="UniProtKB">
        <authorList>
            <consortium name="RefSeq"/>
        </authorList>
    </citation>
    <scope>IDENTIFICATION</scope>
    <source>
        <tissue evidence="6">Muscle</tissue>
    </source>
</reference>
<dbReference type="Pfam" id="PF04424">
    <property type="entry name" value="MINDY_DUB"/>
    <property type="match status" value="1"/>
</dbReference>
<evidence type="ECO:0000313" key="5">
    <source>
        <dbReference type="Proteomes" id="UP000694941"/>
    </source>
</evidence>
<dbReference type="InterPro" id="IPR033979">
    <property type="entry name" value="MINDY_domain"/>
</dbReference>
<dbReference type="InterPro" id="IPR007518">
    <property type="entry name" value="MINDY"/>
</dbReference>
<dbReference type="Proteomes" id="UP000694941">
    <property type="component" value="Unplaced"/>
</dbReference>
<evidence type="ECO:0000259" key="4">
    <source>
        <dbReference type="Pfam" id="PF04424"/>
    </source>
</evidence>